<evidence type="ECO:0000313" key="1">
    <source>
        <dbReference type="EMBL" id="ANV80838.1"/>
    </source>
</evidence>
<proteinExistence type="predicted"/>
<reference evidence="1" key="1">
    <citation type="submission" date="2014-11" db="EMBL/GenBank/DDBJ databases">
        <authorList>
            <person name="Zhu J."/>
            <person name="Qi W."/>
            <person name="Song R."/>
        </authorList>
    </citation>
    <scope>NUCLEOTIDE SEQUENCE</scope>
</reference>
<name>A0A1B1TEZ9_9ARCH</name>
<dbReference type="EMBL" id="KP211909">
    <property type="protein sequence ID" value="ANV80838.1"/>
    <property type="molecule type" value="Genomic_DNA"/>
</dbReference>
<sequence length="58" mass="6700">MKDLAARIKGALFDLRNRRLDESNVSDVTLLVPVHQAYLEQLYNSLNRSDKVEKIERG</sequence>
<organism evidence="1">
    <name type="scientific">uncultured Poseidoniia archaeon</name>
    <dbReference type="NCBI Taxonomy" id="1697135"/>
    <lineage>
        <taxon>Archaea</taxon>
        <taxon>Methanobacteriati</taxon>
        <taxon>Thermoplasmatota</taxon>
        <taxon>Candidatus Poseidoniia</taxon>
        <taxon>environmental samples</taxon>
    </lineage>
</organism>
<protein>
    <submittedName>
        <fullName evidence="1">Uncharacterized protein</fullName>
    </submittedName>
</protein>
<dbReference type="AlphaFoldDB" id="A0A1B1TEZ9"/>
<reference evidence="1" key="2">
    <citation type="journal article" date="2015" name="ISME J.">
        <title>A new class of marine Euryarchaeota group II from the Mediterranean deep chlorophyll maximum.</title>
        <authorList>
            <person name="Martin-Cuadrado A.B."/>
            <person name="Garcia-Heredia I."/>
            <person name="Molto A.G."/>
            <person name="Lopez-Ubeda R."/>
            <person name="Kimes N."/>
            <person name="Lopez-Garcia P."/>
            <person name="Moreira D."/>
            <person name="Rodriguez-Valera F."/>
        </authorList>
    </citation>
    <scope>NUCLEOTIDE SEQUENCE</scope>
</reference>
<accession>A0A1B1TEZ9</accession>